<name>A0AAV6YIX3_9LAMI</name>
<organism evidence="1 2">
    <name type="scientific">Buddleja alternifolia</name>
    <dbReference type="NCBI Taxonomy" id="168488"/>
    <lineage>
        <taxon>Eukaryota</taxon>
        <taxon>Viridiplantae</taxon>
        <taxon>Streptophyta</taxon>
        <taxon>Embryophyta</taxon>
        <taxon>Tracheophyta</taxon>
        <taxon>Spermatophyta</taxon>
        <taxon>Magnoliopsida</taxon>
        <taxon>eudicotyledons</taxon>
        <taxon>Gunneridae</taxon>
        <taxon>Pentapetalae</taxon>
        <taxon>asterids</taxon>
        <taxon>lamiids</taxon>
        <taxon>Lamiales</taxon>
        <taxon>Scrophulariaceae</taxon>
        <taxon>Buddlejeae</taxon>
        <taxon>Buddleja</taxon>
    </lineage>
</organism>
<protein>
    <submittedName>
        <fullName evidence="1">Uncharacterized protein</fullName>
    </submittedName>
</protein>
<reference evidence="1" key="1">
    <citation type="submission" date="2019-10" db="EMBL/GenBank/DDBJ databases">
        <authorList>
            <person name="Zhang R."/>
            <person name="Pan Y."/>
            <person name="Wang J."/>
            <person name="Ma R."/>
            <person name="Yu S."/>
        </authorList>
    </citation>
    <scope>NUCLEOTIDE SEQUENCE</scope>
    <source>
        <strain evidence="1">LA-IB0</strain>
        <tissue evidence="1">Leaf</tissue>
    </source>
</reference>
<gene>
    <name evidence="1" type="ORF">BUALT_Bualt01G0178700</name>
</gene>
<evidence type="ECO:0000313" key="2">
    <source>
        <dbReference type="Proteomes" id="UP000826271"/>
    </source>
</evidence>
<sequence>MKRDVIISSFREIFTQIIATGHLIPSSILELLSFGDEEEVEELFFLRNAPTSLPFTICPTTKKNKKRRLHSKGGSRYRGTQLQLCFNICFLPISDKYEKEYSYEKNIKVPESDLLSIGKLNNDQRHAFCTITKKETKLRAIAYSPDIDLMQNIPQLLETYYISNAKVTVVDPRFQVVPHMYQWIINRTTVIKHVSDDALPRELGIPRFTRFVDILLHITDIIAIVIDKVEQRPVNTKYGMSTVQEFSSSMKRQDLVATLEKMPIIAATRINIVDYNDSTAQLDASIFGETVEKILGLSAMELMNQEEKNEVLDCDTIYERLNGQQFFAQIRKKEINTRYGIDYRYNVFALVEAEQASTVYTF</sequence>
<dbReference type="Gene3D" id="2.40.50.140">
    <property type="entry name" value="Nucleic acid-binding proteins"/>
    <property type="match status" value="2"/>
</dbReference>
<dbReference type="InterPro" id="IPR012340">
    <property type="entry name" value="NA-bd_OB-fold"/>
</dbReference>
<accession>A0AAV6YIX3</accession>
<evidence type="ECO:0000313" key="1">
    <source>
        <dbReference type="EMBL" id="KAG8391350.1"/>
    </source>
</evidence>
<dbReference type="EMBL" id="WHWC01000001">
    <property type="protein sequence ID" value="KAG8391350.1"/>
    <property type="molecule type" value="Genomic_DNA"/>
</dbReference>
<dbReference type="Proteomes" id="UP000826271">
    <property type="component" value="Unassembled WGS sequence"/>
</dbReference>
<comment type="caution">
    <text evidence="1">The sequence shown here is derived from an EMBL/GenBank/DDBJ whole genome shotgun (WGS) entry which is preliminary data.</text>
</comment>
<dbReference type="SUPFAM" id="SSF50249">
    <property type="entry name" value="Nucleic acid-binding proteins"/>
    <property type="match status" value="1"/>
</dbReference>
<proteinExistence type="predicted"/>
<dbReference type="AlphaFoldDB" id="A0AAV6YIX3"/>
<keyword evidence="2" id="KW-1185">Reference proteome</keyword>